<dbReference type="OrthoDB" id="4880736at2"/>
<dbReference type="InterPro" id="IPR017946">
    <property type="entry name" value="PLC-like_Pdiesterase_TIM-brl"/>
</dbReference>
<dbReference type="AlphaFoldDB" id="A0A0U3HCN8"/>
<dbReference type="GO" id="GO:0006629">
    <property type="term" value="P:lipid metabolic process"/>
    <property type="evidence" value="ECO:0007669"/>
    <property type="project" value="InterPro"/>
</dbReference>
<dbReference type="GO" id="GO:0008081">
    <property type="term" value="F:phosphoric diester hydrolase activity"/>
    <property type="evidence" value="ECO:0007669"/>
    <property type="project" value="InterPro"/>
</dbReference>
<accession>A0A0U3HCN8</accession>
<sequence>MSSTSATPGPEDRVSCRSAHDPFATGPYPVRFGSPAELAAATRHEYLARTGPLLVASRAGYHPDGPWPGSALESAQNVLATRPGVLVQLDLRRTVDGTCVVLHEPVMGRACTGVGPISEQSADYVLSQRLVDNHGEVSGYRVREAADFLAWAVREGAVLWLVAHDVDPAEVVRLVRAHDAAAHVVVAVHGRAELTAYRELAPELVYCVPTGRDGLGTAEDVRREAPDPARLIGWGGQYMPDPEEGLRLRSWDVPTVLDLTRYDENLHDDELDPHCYRRAVETGCLILVTTHYREAADLLGVRPWQAAPTGRRAQRG</sequence>
<dbReference type="Proteomes" id="UP000057181">
    <property type="component" value="Chromosome"/>
</dbReference>
<dbReference type="Gene3D" id="3.20.20.190">
    <property type="entry name" value="Phosphatidylinositol (PI) phosphodiesterase"/>
    <property type="match status" value="1"/>
</dbReference>
<feature type="region of interest" description="Disordered" evidence="1">
    <location>
        <begin position="1"/>
        <end position="20"/>
    </location>
</feature>
<dbReference type="KEGG" id="kfv:AS188_03440"/>
<evidence type="ECO:0000313" key="2">
    <source>
        <dbReference type="EMBL" id="ALU38953.1"/>
    </source>
</evidence>
<keyword evidence="5" id="KW-1185">Reference proteome</keyword>
<proteinExistence type="predicted"/>
<evidence type="ECO:0000313" key="3">
    <source>
        <dbReference type="EMBL" id="GEO91161.1"/>
    </source>
</evidence>
<evidence type="ECO:0000256" key="1">
    <source>
        <dbReference type="SAM" id="MobiDB-lite"/>
    </source>
</evidence>
<name>A0A0U3HCN8_9MICC</name>
<dbReference type="STRING" id="446860.AS188_03440"/>
<dbReference type="EMBL" id="CP013254">
    <property type="protein sequence ID" value="ALU38953.1"/>
    <property type="molecule type" value="Genomic_DNA"/>
</dbReference>
<evidence type="ECO:0008006" key="6">
    <source>
        <dbReference type="Google" id="ProtNLM"/>
    </source>
</evidence>
<dbReference type="EMBL" id="BJZR01000007">
    <property type="protein sequence ID" value="GEO91161.1"/>
    <property type="molecule type" value="Genomic_DNA"/>
</dbReference>
<reference evidence="3 5" key="2">
    <citation type="submission" date="2019-07" db="EMBL/GenBank/DDBJ databases">
        <title>Whole genome shotgun sequence of Kocuria flava NBRC 107626.</title>
        <authorList>
            <person name="Hosoyama A."/>
            <person name="Uohara A."/>
            <person name="Ohji S."/>
            <person name="Ichikawa N."/>
        </authorList>
    </citation>
    <scope>NUCLEOTIDE SEQUENCE [LARGE SCALE GENOMIC DNA]</scope>
    <source>
        <strain evidence="3 5">NBRC 107626</strain>
    </source>
</reference>
<feature type="compositionally biased region" description="Basic and acidic residues" evidence="1">
    <location>
        <begin position="10"/>
        <end position="20"/>
    </location>
</feature>
<organism evidence="2 4">
    <name type="scientific">Kocuria flava</name>
    <dbReference type="NCBI Taxonomy" id="446860"/>
    <lineage>
        <taxon>Bacteria</taxon>
        <taxon>Bacillati</taxon>
        <taxon>Actinomycetota</taxon>
        <taxon>Actinomycetes</taxon>
        <taxon>Micrococcales</taxon>
        <taxon>Micrococcaceae</taxon>
        <taxon>Kocuria</taxon>
    </lineage>
</organism>
<protein>
    <recommendedName>
        <fullName evidence="6">GP-PDE domain-containing protein</fullName>
    </recommendedName>
</protein>
<dbReference type="SUPFAM" id="SSF51695">
    <property type="entry name" value="PLC-like phosphodiesterases"/>
    <property type="match status" value="1"/>
</dbReference>
<dbReference type="Proteomes" id="UP000321155">
    <property type="component" value="Unassembled WGS sequence"/>
</dbReference>
<evidence type="ECO:0000313" key="5">
    <source>
        <dbReference type="Proteomes" id="UP000321155"/>
    </source>
</evidence>
<dbReference type="RefSeq" id="WP_058857665.1">
    <property type="nucleotide sequence ID" value="NZ_BJZR01000007.1"/>
</dbReference>
<reference evidence="2 4" key="1">
    <citation type="submission" date="2015-11" db="EMBL/GenBank/DDBJ databases">
        <title>Complete Genome Sequence of Kocuria flava strain HO-9041.</title>
        <authorList>
            <person name="Zhou M."/>
            <person name="Dai J."/>
        </authorList>
    </citation>
    <scope>NUCLEOTIDE SEQUENCE [LARGE SCALE GENOMIC DNA]</scope>
    <source>
        <strain evidence="2 4">HO-9041</strain>
    </source>
</reference>
<gene>
    <name evidence="2" type="ORF">AS188_03440</name>
    <name evidence="3" type="ORF">KFL01_04670</name>
</gene>
<evidence type="ECO:0000313" key="4">
    <source>
        <dbReference type="Proteomes" id="UP000057181"/>
    </source>
</evidence>